<dbReference type="AlphaFoldDB" id="A0A163AFG4"/>
<dbReference type="EMBL" id="LQRT01000013">
    <property type="protein sequence ID" value="KZS40509.1"/>
    <property type="molecule type" value="Genomic_DNA"/>
</dbReference>
<dbReference type="Proteomes" id="UP000076715">
    <property type="component" value="Unassembled WGS sequence"/>
</dbReference>
<feature type="region of interest" description="Disordered" evidence="1">
    <location>
        <begin position="1"/>
        <end position="31"/>
    </location>
</feature>
<reference evidence="2 3" key="1">
    <citation type="submission" date="2016-01" db="EMBL/GenBank/DDBJ databases">
        <title>The draft genome sequence of Aquimarina sp. RZW4-3-2.</title>
        <authorList>
            <person name="Wang Y."/>
        </authorList>
    </citation>
    <scope>NUCLEOTIDE SEQUENCE [LARGE SCALE GENOMIC DNA]</scope>
    <source>
        <strain evidence="2 3">RZW4-3-2</strain>
    </source>
</reference>
<evidence type="ECO:0000313" key="3">
    <source>
        <dbReference type="Proteomes" id="UP000076715"/>
    </source>
</evidence>
<sequence length="249" mass="26868">MLIACSSDDDQSPDTNGGDVDTPDVDPNNGGCESGAAAVFVEKDGLLVIESENAVFNNTDWTLTKSAADFSGPGYLVWNGADAFNQPANGTLTYKIRVSTPGTYRFIWRSRITIGTNGTEHNDSWLRIADAKHFYGRKGNGNIVYPKGTMQEPIPESEGQATTVPNGSGQDGWFKIYMNTASAWHWQSSTSDNDGHNIFVVFETAGDYTVEVSGRSRGHAIDKFVLFTDGVTEGSATAVDATTNEIKCE</sequence>
<evidence type="ECO:0000313" key="2">
    <source>
        <dbReference type="EMBL" id="KZS40509.1"/>
    </source>
</evidence>
<keyword evidence="3" id="KW-1185">Reference proteome</keyword>
<dbReference type="STRING" id="1642818.AWE51_06030"/>
<comment type="caution">
    <text evidence="2">The sequence shown here is derived from an EMBL/GenBank/DDBJ whole genome shotgun (WGS) entry which is preliminary data.</text>
</comment>
<accession>A0A163AFG4</accession>
<organism evidence="2 3">
    <name type="scientific">Aquimarina aggregata</name>
    <dbReference type="NCBI Taxonomy" id="1642818"/>
    <lineage>
        <taxon>Bacteria</taxon>
        <taxon>Pseudomonadati</taxon>
        <taxon>Bacteroidota</taxon>
        <taxon>Flavobacteriia</taxon>
        <taxon>Flavobacteriales</taxon>
        <taxon>Flavobacteriaceae</taxon>
        <taxon>Aquimarina</taxon>
    </lineage>
</organism>
<gene>
    <name evidence="2" type="ORF">AWE51_06030</name>
</gene>
<proteinExistence type="predicted"/>
<name>A0A163AFG4_9FLAO</name>
<protein>
    <submittedName>
        <fullName evidence="2">Uncharacterized protein</fullName>
    </submittedName>
</protein>
<evidence type="ECO:0000256" key="1">
    <source>
        <dbReference type="SAM" id="MobiDB-lite"/>
    </source>
</evidence>
<dbReference type="Gene3D" id="2.60.120.260">
    <property type="entry name" value="Galactose-binding domain-like"/>
    <property type="match status" value="1"/>
</dbReference>